<evidence type="ECO:0000259" key="2">
    <source>
        <dbReference type="Pfam" id="PF09832"/>
    </source>
</evidence>
<dbReference type="Pfam" id="PF09832">
    <property type="entry name" value="DUF2059"/>
    <property type="match status" value="1"/>
</dbReference>
<reference evidence="3 4" key="1">
    <citation type="submission" date="2019-08" db="EMBL/GenBank/DDBJ databases">
        <authorList>
            <person name="Wang G."/>
            <person name="Xu Z."/>
        </authorList>
    </citation>
    <scope>NUCLEOTIDE SEQUENCE [LARGE SCALE GENOMIC DNA]</scope>
    <source>
        <strain evidence="3 4">ZX</strain>
    </source>
</reference>
<evidence type="ECO:0000313" key="4">
    <source>
        <dbReference type="Proteomes" id="UP000322077"/>
    </source>
</evidence>
<proteinExistence type="predicted"/>
<gene>
    <name evidence="3" type="ORF">FYJ91_06160</name>
</gene>
<name>A0A5D9CAX9_9SPHN</name>
<feature type="chain" id="PRO_5022824699" evidence="1">
    <location>
        <begin position="20"/>
        <end position="192"/>
    </location>
</feature>
<dbReference type="RefSeq" id="WP_149521424.1">
    <property type="nucleotide sequence ID" value="NZ_VTOU01000002.1"/>
</dbReference>
<keyword evidence="4" id="KW-1185">Reference proteome</keyword>
<organism evidence="3 4">
    <name type="scientific">Sphingomonas montanisoli</name>
    <dbReference type="NCBI Taxonomy" id="2606412"/>
    <lineage>
        <taxon>Bacteria</taxon>
        <taxon>Pseudomonadati</taxon>
        <taxon>Pseudomonadota</taxon>
        <taxon>Alphaproteobacteria</taxon>
        <taxon>Sphingomonadales</taxon>
        <taxon>Sphingomonadaceae</taxon>
        <taxon>Sphingomonas</taxon>
    </lineage>
</organism>
<dbReference type="AlphaFoldDB" id="A0A5D9CAX9"/>
<keyword evidence="1" id="KW-0732">Signal</keyword>
<sequence length="192" mass="20814">MIRTIVMAAGMLLAAPVAAQAPAAAAAVAPVDPARLAASRALIDQIMPPAQRDAMMTSTITPMIANMRESMTKDSRLAQMVSEDPRVQPIVDRFMNRVIDEAMGSVRTSMPQMFDAMAIAYARQFTVAQLNEVNAFYATPTGRAFMAKMPQIMADPAVLEAQRATMTASMGRMPDLMKEFQAEIAGLDKTKK</sequence>
<protein>
    <submittedName>
        <fullName evidence="3">DUF2059 domain-containing protein</fullName>
    </submittedName>
</protein>
<dbReference type="Proteomes" id="UP000322077">
    <property type="component" value="Unassembled WGS sequence"/>
</dbReference>
<dbReference type="EMBL" id="VTOU01000002">
    <property type="protein sequence ID" value="TZG27205.1"/>
    <property type="molecule type" value="Genomic_DNA"/>
</dbReference>
<feature type="domain" description="DUF2059" evidence="2">
    <location>
        <begin position="112"/>
        <end position="154"/>
    </location>
</feature>
<comment type="caution">
    <text evidence="3">The sequence shown here is derived from an EMBL/GenBank/DDBJ whole genome shotgun (WGS) entry which is preliminary data.</text>
</comment>
<evidence type="ECO:0000256" key="1">
    <source>
        <dbReference type="SAM" id="SignalP"/>
    </source>
</evidence>
<accession>A0A5D9CAX9</accession>
<evidence type="ECO:0000313" key="3">
    <source>
        <dbReference type="EMBL" id="TZG27205.1"/>
    </source>
</evidence>
<dbReference type="InterPro" id="IPR018637">
    <property type="entry name" value="DUF2059"/>
</dbReference>
<feature type="signal peptide" evidence="1">
    <location>
        <begin position="1"/>
        <end position="19"/>
    </location>
</feature>